<comment type="subcellular location">
    <subcellularLocation>
        <location evidence="1">Membrane</location>
        <topology evidence="1">Multi-pass membrane protein</topology>
    </subcellularLocation>
</comment>
<feature type="domain" description="EamA" evidence="7">
    <location>
        <begin position="8"/>
        <end position="136"/>
    </location>
</feature>
<dbReference type="InterPro" id="IPR037185">
    <property type="entry name" value="EmrE-like"/>
</dbReference>
<protein>
    <submittedName>
        <fullName evidence="8">Multidrug transporter</fullName>
    </submittedName>
</protein>
<reference evidence="8" key="1">
    <citation type="submission" date="2022-12" db="EMBL/GenBank/DDBJ databases">
        <title>Reference genome sequencing for broad-spectrum identification of bacterial and archaeal isolates by mass spectrometry.</title>
        <authorList>
            <person name="Sekiguchi Y."/>
            <person name="Tourlousse D.M."/>
        </authorList>
    </citation>
    <scope>NUCLEOTIDE SEQUENCE</scope>
    <source>
        <strain evidence="8">14</strain>
    </source>
</reference>
<feature type="transmembrane region" description="Helical" evidence="6">
    <location>
        <begin position="32"/>
        <end position="52"/>
    </location>
</feature>
<evidence type="ECO:0000256" key="5">
    <source>
        <dbReference type="ARBA" id="ARBA00023136"/>
    </source>
</evidence>
<dbReference type="Proteomes" id="UP001144396">
    <property type="component" value="Unassembled WGS sequence"/>
</dbReference>
<feature type="transmembrane region" description="Helical" evidence="6">
    <location>
        <begin position="7"/>
        <end position="26"/>
    </location>
</feature>
<evidence type="ECO:0000313" key="9">
    <source>
        <dbReference type="Proteomes" id="UP001144396"/>
    </source>
</evidence>
<feature type="transmembrane region" description="Helical" evidence="6">
    <location>
        <begin position="120"/>
        <end position="141"/>
    </location>
</feature>
<dbReference type="Pfam" id="PF00892">
    <property type="entry name" value="EamA"/>
    <property type="match status" value="2"/>
</dbReference>
<dbReference type="PANTHER" id="PTHR32322">
    <property type="entry name" value="INNER MEMBRANE TRANSPORTER"/>
    <property type="match status" value="1"/>
</dbReference>
<evidence type="ECO:0000256" key="2">
    <source>
        <dbReference type="ARBA" id="ARBA00007362"/>
    </source>
</evidence>
<sequence>MLGEAGLYALMTCVWGSAYFFTALALPSFPPATLAFARMVLAALVLAAALRVSGVRMPRGARTYAVAAVLGLTNIALPYSMLIGAQVHLDSSVTTVLSSTTPIFVFLIAGLAFRTERITVLRAAGLALAFCGIVLLHGAPAAGDGSIAWPLLVVASSAVFAAGNVATRRFMAAEHPLVVAFLQLAFGALWLTVPLAADGFRVGPVTPVGVLALLELGIAGSALTYLLFFRFVQRIGSTATSLNTYLHPLVGVTLGVAVLGDALTSRGWLALAVTGAGVALFGAAALRDGGLLRVRRTGGRWRPRGAGGVPPAFSPACRPSTR</sequence>
<keyword evidence="4 6" id="KW-1133">Transmembrane helix</keyword>
<dbReference type="AlphaFoldDB" id="A0A9W6CSC2"/>
<feature type="transmembrane region" description="Helical" evidence="6">
    <location>
        <begin position="64"/>
        <end position="87"/>
    </location>
</feature>
<feature type="domain" description="EamA" evidence="7">
    <location>
        <begin position="149"/>
        <end position="281"/>
    </location>
</feature>
<comment type="similarity">
    <text evidence="2">Belongs to the EamA transporter family.</text>
</comment>
<feature type="transmembrane region" description="Helical" evidence="6">
    <location>
        <begin position="177"/>
        <end position="197"/>
    </location>
</feature>
<evidence type="ECO:0000256" key="6">
    <source>
        <dbReference type="SAM" id="Phobius"/>
    </source>
</evidence>
<evidence type="ECO:0000313" key="8">
    <source>
        <dbReference type="EMBL" id="GLI27598.1"/>
    </source>
</evidence>
<evidence type="ECO:0000259" key="7">
    <source>
        <dbReference type="Pfam" id="PF00892"/>
    </source>
</evidence>
<dbReference type="InterPro" id="IPR000620">
    <property type="entry name" value="EamA_dom"/>
</dbReference>
<comment type="caution">
    <text evidence="8">The sequence shown here is derived from an EMBL/GenBank/DDBJ whole genome shotgun (WGS) entry which is preliminary data.</text>
</comment>
<keyword evidence="3 6" id="KW-0812">Transmembrane</keyword>
<feature type="transmembrane region" description="Helical" evidence="6">
    <location>
        <begin position="244"/>
        <end position="262"/>
    </location>
</feature>
<dbReference type="GO" id="GO:0016020">
    <property type="term" value="C:membrane"/>
    <property type="evidence" value="ECO:0007669"/>
    <property type="project" value="UniProtKB-SubCell"/>
</dbReference>
<gene>
    <name evidence="8" type="ORF">ARHIZOSPH14_18400</name>
</gene>
<dbReference type="PANTHER" id="PTHR32322:SF9">
    <property type="entry name" value="AMINO-ACID METABOLITE EFFLUX PUMP-RELATED"/>
    <property type="match status" value="1"/>
</dbReference>
<feature type="transmembrane region" description="Helical" evidence="6">
    <location>
        <begin position="147"/>
        <end position="165"/>
    </location>
</feature>
<organism evidence="8 9">
    <name type="scientific">Agromyces rhizosphaerae</name>
    <dbReference type="NCBI Taxonomy" id="88374"/>
    <lineage>
        <taxon>Bacteria</taxon>
        <taxon>Bacillati</taxon>
        <taxon>Actinomycetota</taxon>
        <taxon>Actinomycetes</taxon>
        <taxon>Micrococcales</taxon>
        <taxon>Microbacteriaceae</taxon>
        <taxon>Agromyces</taxon>
    </lineage>
</organism>
<accession>A0A9W6CSC2</accession>
<dbReference type="SUPFAM" id="SSF103481">
    <property type="entry name" value="Multidrug resistance efflux transporter EmrE"/>
    <property type="match status" value="2"/>
</dbReference>
<feature type="transmembrane region" description="Helical" evidence="6">
    <location>
        <begin position="93"/>
        <end position="113"/>
    </location>
</feature>
<evidence type="ECO:0000256" key="4">
    <source>
        <dbReference type="ARBA" id="ARBA00022989"/>
    </source>
</evidence>
<evidence type="ECO:0000256" key="3">
    <source>
        <dbReference type="ARBA" id="ARBA00022692"/>
    </source>
</evidence>
<keyword evidence="5 6" id="KW-0472">Membrane</keyword>
<proteinExistence type="inferred from homology"/>
<dbReference type="InterPro" id="IPR050638">
    <property type="entry name" value="AA-Vitamin_Transporters"/>
</dbReference>
<dbReference type="EMBL" id="BSDP01000001">
    <property type="protein sequence ID" value="GLI27598.1"/>
    <property type="molecule type" value="Genomic_DNA"/>
</dbReference>
<evidence type="ECO:0000256" key="1">
    <source>
        <dbReference type="ARBA" id="ARBA00004141"/>
    </source>
</evidence>
<name>A0A9W6CSC2_9MICO</name>
<keyword evidence="9" id="KW-1185">Reference proteome</keyword>
<feature type="transmembrane region" description="Helical" evidence="6">
    <location>
        <begin position="268"/>
        <end position="286"/>
    </location>
</feature>
<feature type="transmembrane region" description="Helical" evidence="6">
    <location>
        <begin position="209"/>
        <end position="232"/>
    </location>
</feature>